<reference evidence="2 3" key="1">
    <citation type="submission" date="2024-08" db="EMBL/GenBank/DDBJ databases">
        <authorList>
            <person name="Cucini C."/>
            <person name="Frati F."/>
        </authorList>
    </citation>
    <scope>NUCLEOTIDE SEQUENCE [LARGE SCALE GENOMIC DNA]</scope>
</reference>
<proteinExistence type="predicted"/>
<feature type="compositionally biased region" description="Basic and acidic residues" evidence="1">
    <location>
        <begin position="50"/>
        <end position="65"/>
    </location>
</feature>
<dbReference type="Gene3D" id="3.30.420.10">
    <property type="entry name" value="Ribonuclease H-like superfamily/Ribonuclease H"/>
    <property type="match status" value="1"/>
</dbReference>
<keyword evidence="3" id="KW-1185">Reference proteome</keyword>
<evidence type="ECO:0000256" key="1">
    <source>
        <dbReference type="SAM" id="MobiDB-lite"/>
    </source>
</evidence>
<evidence type="ECO:0000313" key="3">
    <source>
        <dbReference type="Proteomes" id="UP001642540"/>
    </source>
</evidence>
<name>A0ABP1QF96_9HEXA</name>
<dbReference type="Proteomes" id="UP001642540">
    <property type="component" value="Unassembled WGS sequence"/>
</dbReference>
<feature type="compositionally biased region" description="Low complexity" evidence="1">
    <location>
        <begin position="85"/>
        <end position="96"/>
    </location>
</feature>
<evidence type="ECO:0000313" key="2">
    <source>
        <dbReference type="EMBL" id="CAL8100908.1"/>
    </source>
</evidence>
<protein>
    <submittedName>
        <fullName evidence="2">Uncharacterized protein</fullName>
    </submittedName>
</protein>
<dbReference type="InterPro" id="IPR036397">
    <property type="entry name" value="RNaseH_sf"/>
</dbReference>
<gene>
    <name evidence="2" type="ORF">ODALV1_LOCUS10669</name>
</gene>
<comment type="caution">
    <text evidence="2">The sequence shown here is derived from an EMBL/GenBank/DDBJ whole genome shotgun (WGS) entry which is preliminary data.</text>
</comment>
<organism evidence="2 3">
    <name type="scientific">Orchesella dallaii</name>
    <dbReference type="NCBI Taxonomy" id="48710"/>
    <lineage>
        <taxon>Eukaryota</taxon>
        <taxon>Metazoa</taxon>
        <taxon>Ecdysozoa</taxon>
        <taxon>Arthropoda</taxon>
        <taxon>Hexapoda</taxon>
        <taxon>Collembola</taxon>
        <taxon>Entomobryomorpha</taxon>
        <taxon>Entomobryoidea</taxon>
        <taxon>Orchesellidae</taxon>
        <taxon>Orchesellinae</taxon>
        <taxon>Orchesella</taxon>
    </lineage>
</organism>
<accession>A0ABP1QF96</accession>
<dbReference type="EMBL" id="CAXLJM020000033">
    <property type="protein sequence ID" value="CAL8100908.1"/>
    <property type="molecule type" value="Genomic_DNA"/>
</dbReference>
<sequence>MDPNNQKLIDLVREVEALEEEEFQTVLVTLAKRNVHPNVAKYITNKWQQSKEAEKGLPSKSRNETIKLFGTPETPQPREGRLGRSSRACESSPSASLVPDAHGVSAWKVPFLLRGALVPIRGTLAIDVEKLSMKKGWNGEIPTKKKGSHCQVENNIAIVNEKGLLVFWAFISRDLNDVCQLFTPIHRIDQAKLLTGVGIETIRELLSKVLEGNLLIGANLAEDLKSLSLQNEIKKNYFSHPNMIELQDFLSIRS</sequence>
<feature type="region of interest" description="Disordered" evidence="1">
    <location>
        <begin position="50"/>
        <end position="98"/>
    </location>
</feature>